<proteinExistence type="predicted"/>
<protein>
    <submittedName>
        <fullName evidence="2">Glycerophosphodiester phosphodiesterase</fullName>
    </submittedName>
</protein>
<name>A0A1I8ACL2_9BILA</name>
<accession>A0A1I8ACL2</accession>
<organism evidence="1 2">
    <name type="scientific">Steinernema glaseri</name>
    <dbReference type="NCBI Taxonomy" id="37863"/>
    <lineage>
        <taxon>Eukaryota</taxon>
        <taxon>Metazoa</taxon>
        <taxon>Ecdysozoa</taxon>
        <taxon>Nematoda</taxon>
        <taxon>Chromadorea</taxon>
        <taxon>Rhabditida</taxon>
        <taxon>Tylenchina</taxon>
        <taxon>Panagrolaimomorpha</taxon>
        <taxon>Strongyloidoidea</taxon>
        <taxon>Steinernematidae</taxon>
        <taxon>Steinernema</taxon>
    </lineage>
</organism>
<sequence length="267" mass="30532">MDRVPLLFIEEVLLQLDSTPYWIRKTLHYPSTWGKIAAKRGVKEQARVNLYLRQEPVFSIWSFHTGIKTPVPFEDLDQFVLEGVTISKEEGQGRPLTKANLQLLQRHLRRGYPCSLILKADFRGTIAEQLCLAAPQVVSIQMNSQVSPSVEILTRSIERGTLRTLWCTSAVRLTKKLFPVLLKLVASEQFKFLRIARSSGAISNEACLTGVINALLGRPRRQKFTFYVAQRYENLCSRLVGDDVRVNVEISRYLRDNCFELTSRSQC</sequence>
<keyword evidence="1" id="KW-1185">Reference proteome</keyword>
<dbReference type="AlphaFoldDB" id="A0A1I8ACL2"/>
<dbReference type="WBParaSite" id="L893_g4221.t1">
    <property type="protein sequence ID" value="L893_g4221.t1"/>
    <property type="gene ID" value="L893_g4221"/>
</dbReference>
<evidence type="ECO:0000313" key="1">
    <source>
        <dbReference type="Proteomes" id="UP000095287"/>
    </source>
</evidence>
<reference evidence="2" key="1">
    <citation type="submission" date="2016-11" db="UniProtKB">
        <authorList>
            <consortium name="WormBaseParasite"/>
        </authorList>
    </citation>
    <scope>IDENTIFICATION</scope>
</reference>
<dbReference type="Proteomes" id="UP000095287">
    <property type="component" value="Unplaced"/>
</dbReference>
<evidence type="ECO:0000313" key="2">
    <source>
        <dbReference type="WBParaSite" id="L893_g4221.t1"/>
    </source>
</evidence>